<feature type="domain" description="Reverse transcriptase zinc-binding" evidence="1">
    <location>
        <begin position="41"/>
        <end position="107"/>
    </location>
</feature>
<dbReference type="Pfam" id="PF13966">
    <property type="entry name" value="zf-RVT"/>
    <property type="match status" value="1"/>
</dbReference>
<evidence type="ECO:0000259" key="1">
    <source>
        <dbReference type="Pfam" id="PF13966"/>
    </source>
</evidence>
<sequence>MVWRHEGTWIYTVKSGDKLLLREKLQTLGAYPTYLTKAIAMFHTEIWAFQIPRKIKIALWKMYNDFLPTFGHLNKRNMHIINIFPLCQKEGETVDHLLRFCSVTCQILNVLKAIWFTRNRLVHEGIRQTVNELLGFMSGYLQEIDALEFAKSINFSPEQTFWKPSDLGFIKLNFDASYNVVLKTSILGILARDEMGQIMVLVLTHMLIFQMLLLLRPEHLNEQSSLR</sequence>
<dbReference type="OrthoDB" id="1508754at2759"/>
<evidence type="ECO:0000313" key="3">
    <source>
        <dbReference type="Proteomes" id="UP000828251"/>
    </source>
</evidence>
<dbReference type="Proteomes" id="UP000828251">
    <property type="component" value="Unassembled WGS sequence"/>
</dbReference>
<reference evidence="2 3" key="1">
    <citation type="journal article" date="2021" name="Plant Biotechnol. J.">
        <title>Multi-omics assisted identification of the key and species-specific regulatory components of drought-tolerant mechanisms in Gossypium stocksii.</title>
        <authorList>
            <person name="Yu D."/>
            <person name="Ke L."/>
            <person name="Zhang D."/>
            <person name="Wu Y."/>
            <person name="Sun Y."/>
            <person name="Mei J."/>
            <person name="Sun J."/>
            <person name="Sun Y."/>
        </authorList>
    </citation>
    <scope>NUCLEOTIDE SEQUENCE [LARGE SCALE GENOMIC DNA]</scope>
    <source>
        <strain evidence="3">cv. E1</strain>
        <tissue evidence="2">Leaf</tissue>
    </source>
</reference>
<organism evidence="2 3">
    <name type="scientific">Gossypium stocksii</name>
    <dbReference type="NCBI Taxonomy" id="47602"/>
    <lineage>
        <taxon>Eukaryota</taxon>
        <taxon>Viridiplantae</taxon>
        <taxon>Streptophyta</taxon>
        <taxon>Embryophyta</taxon>
        <taxon>Tracheophyta</taxon>
        <taxon>Spermatophyta</taxon>
        <taxon>Magnoliopsida</taxon>
        <taxon>eudicotyledons</taxon>
        <taxon>Gunneridae</taxon>
        <taxon>Pentapetalae</taxon>
        <taxon>rosids</taxon>
        <taxon>malvids</taxon>
        <taxon>Malvales</taxon>
        <taxon>Malvaceae</taxon>
        <taxon>Malvoideae</taxon>
        <taxon>Gossypium</taxon>
    </lineage>
</organism>
<keyword evidence="3" id="KW-1185">Reference proteome</keyword>
<accession>A0A9D3ULE0</accession>
<evidence type="ECO:0000313" key="2">
    <source>
        <dbReference type="EMBL" id="KAH1047395.1"/>
    </source>
</evidence>
<dbReference type="InterPro" id="IPR026960">
    <property type="entry name" value="RVT-Znf"/>
</dbReference>
<name>A0A9D3ULE0_9ROSI</name>
<protein>
    <recommendedName>
        <fullName evidence="1">Reverse transcriptase zinc-binding domain-containing protein</fullName>
    </recommendedName>
</protein>
<comment type="caution">
    <text evidence="2">The sequence shown here is derived from an EMBL/GenBank/DDBJ whole genome shotgun (WGS) entry which is preliminary data.</text>
</comment>
<dbReference type="EMBL" id="JAIQCV010000011">
    <property type="protein sequence ID" value="KAH1047395.1"/>
    <property type="molecule type" value="Genomic_DNA"/>
</dbReference>
<dbReference type="AlphaFoldDB" id="A0A9D3ULE0"/>
<gene>
    <name evidence="2" type="ORF">J1N35_038179</name>
</gene>
<proteinExistence type="predicted"/>